<dbReference type="KEGG" id="pbj:VN24_18990"/>
<feature type="domain" description="HTH cro/C1-type" evidence="4">
    <location>
        <begin position="13"/>
        <end position="67"/>
    </location>
</feature>
<dbReference type="PANTHER" id="PTHR46797">
    <property type="entry name" value="HTH-TYPE TRANSCRIPTIONAL REGULATOR"/>
    <property type="match status" value="1"/>
</dbReference>
<evidence type="ECO:0000313" key="6">
    <source>
        <dbReference type="Proteomes" id="UP000032633"/>
    </source>
</evidence>
<dbReference type="PROSITE" id="PS50943">
    <property type="entry name" value="HTH_CROC1"/>
    <property type="match status" value="1"/>
</dbReference>
<keyword evidence="3" id="KW-0804">Transcription</keyword>
<dbReference type="GO" id="GO:0003700">
    <property type="term" value="F:DNA-binding transcription factor activity"/>
    <property type="evidence" value="ECO:0007669"/>
    <property type="project" value="TreeGrafter"/>
</dbReference>
<dbReference type="Pfam" id="PF01381">
    <property type="entry name" value="HTH_3"/>
    <property type="match status" value="1"/>
</dbReference>
<dbReference type="GO" id="GO:0005829">
    <property type="term" value="C:cytosol"/>
    <property type="evidence" value="ECO:0007669"/>
    <property type="project" value="TreeGrafter"/>
</dbReference>
<dbReference type="EMBL" id="CP011058">
    <property type="protein sequence ID" value="AJY76265.1"/>
    <property type="molecule type" value="Genomic_DNA"/>
</dbReference>
<gene>
    <name evidence="5" type="ORF">VN24_18990</name>
</gene>
<dbReference type="RefSeq" id="WP_045671693.1">
    <property type="nucleotide sequence ID" value="NZ_CP011058.1"/>
</dbReference>
<dbReference type="PANTHER" id="PTHR46797:SF23">
    <property type="entry name" value="HTH-TYPE TRANSCRIPTIONAL REGULATOR SUTR"/>
    <property type="match status" value="1"/>
</dbReference>
<proteinExistence type="predicted"/>
<dbReference type="InterPro" id="IPR010982">
    <property type="entry name" value="Lambda_DNA-bd_dom_sf"/>
</dbReference>
<dbReference type="Gene3D" id="1.10.260.40">
    <property type="entry name" value="lambda repressor-like DNA-binding domains"/>
    <property type="match status" value="1"/>
</dbReference>
<dbReference type="InterPro" id="IPR050807">
    <property type="entry name" value="TransReg_Diox_bact_type"/>
</dbReference>
<evidence type="ECO:0000313" key="5">
    <source>
        <dbReference type="EMBL" id="AJY76265.1"/>
    </source>
</evidence>
<accession>A0A0D5NM93</accession>
<evidence type="ECO:0000256" key="1">
    <source>
        <dbReference type="ARBA" id="ARBA00023015"/>
    </source>
</evidence>
<dbReference type="SMART" id="SM00530">
    <property type="entry name" value="HTH_XRE"/>
    <property type="match status" value="1"/>
</dbReference>
<dbReference type="SUPFAM" id="SSF47413">
    <property type="entry name" value="lambda repressor-like DNA-binding domains"/>
    <property type="match status" value="1"/>
</dbReference>
<keyword evidence="1" id="KW-0805">Transcription regulation</keyword>
<dbReference type="InterPro" id="IPR001387">
    <property type="entry name" value="Cro/C1-type_HTH"/>
</dbReference>
<protein>
    <recommendedName>
        <fullName evidence="4">HTH cro/C1-type domain-containing protein</fullName>
    </recommendedName>
</protein>
<sequence length="114" mass="13358">MDKRILTLIGTRVREKRKERGLSQEELGEKAGFHFSYIGGVERSEKNITITNLQKIADALEVEIYELLISDNGYRTRSEKDEIIYIINQRLWTMSIRDLKKVIVFLKEIIGKKD</sequence>
<evidence type="ECO:0000256" key="2">
    <source>
        <dbReference type="ARBA" id="ARBA00023125"/>
    </source>
</evidence>
<dbReference type="GO" id="GO:0003677">
    <property type="term" value="F:DNA binding"/>
    <property type="evidence" value="ECO:0007669"/>
    <property type="project" value="UniProtKB-KW"/>
</dbReference>
<evidence type="ECO:0000259" key="4">
    <source>
        <dbReference type="PROSITE" id="PS50943"/>
    </source>
</evidence>
<dbReference type="PATRIC" id="fig|1126833.4.peg.4178"/>
<keyword evidence="2" id="KW-0238">DNA-binding</keyword>
<dbReference type="HOGENOM" id="CLU_066192_17_5_9"/>
<dbReference type="CDD" id="cd00093">
    <property type="entry name" value="HTH_XRE"/>
    <property type="match status" value="1"/>
</dbReference>
<evidence type="ECO:0000256" key="3">
    <source>
        <dbReference type="ARBA" id="ARBA00023163"/>
    </source>
</evidence>
<keyword evidence="6" id="KW-1185">Reference proteome</keyword>
<dbReference type="Proteomes" id="UP000032633">
    <property type="component" value="Chromosome"/>
</dbReference>
<dbReference type="OrthoDB" id="9814553at2"/>
<name>A0A0D5NM93_9BACL</name>
<organism evidence="5 6">
    <name type="scientific">Paenibacillus beijingensis</name>
    <dbReference type="NCBI Taxonomy" id="1126833"/>
    <lineage>
        <taxon>Bacteria</taxon>
        <taxon>Bacillati</taxon>
        <taxon>Bacillota</taxon>
        <taxon>Bacilli</taxon>
        <taxon>Bacillales</taxon>
        <taxon>Paenibacillaceae</taxon>
        <taxon>Paenibacillus</taxon>
    </lineage>
</organism>
<dbReference type="AlphaFoldDB" id="A0A0D5NM93"/>
<reference evidence="5" key="1">
    <citation type="journal article" date="2015" name="J. Biotechnol.">
        <title>Complete genome sequence of Paenibacillus beijingensis 7188(T) (=DSM 24997(T)), a novel rhizobacterium from jujube garden soil.</title>
        <authorList>
            <person name="Kwak Y."/>
            <person name="Shin J.H."/>
        </authorList>
    </citation>
    <scope>NUCLEOTIDE SEQUENCE [LARGE SCALE GENOMIC DNA]</scope>
    <source>
        <strain evidence="5">DSM 24997</strain>
    </source>
</reference>